<reference evidence="10" key="3">
    <citation type="submission" date="2023-12" db="EMBL/GenBank/DDBJ databases">
        <authorList>
            <person name="Sun Q."/>
            <person name="Inoue M."/>
        </authorList>
    </citation>
    <scope>NUCLEOTIDE SEQUENCE</scope>
    <source>
        <strain evidence="10">JCM 4542</strain>
    </source>
</reference>
<evidence type="ECO:0000256" key="2">
    <source>
        <dbReference type="ARBA" id="ARBA00022670"/>
    </source>
</evidence>
<evidence type="ECO:0000313" key="11">
    <source>
        <dbReference type="Proteomes" id="UP001500886"/>
    </source>
</evidence>
<organism evidence="10 11">
    <name type="scientific">Streptomyces luteosporeus</name>
    <dbReference type="NCBI Taxonomy" id="173856"/>
    <lineage>
        <taxon>Bacteria</taxon>
        <taxon>Bacillati</taxon>
        <taxon>Actinomycetota</taxon>
        <taxon>Actinomycetes</taxon>
        <taxon>Kitasatosporales</taxon>
        <taxon>Streptomycetaceae</taxon>
        <taxon>Streptomyces</taxon>
    </lineage>
</organism>
<dbReference type="PROSITE" id="PS51695">
    <property type="entry name" value="SEDOLISIN"/>
    <property type="match status" value="1"/>
</dbReference>
<evidence type="ECO:0000256" key="4">
    <source>
        <dbReference type="ARBA" id="ARBA00022801"/>
    </source>
</evidence>
<dbReference type="EMBL" id="BAAASL010000014">
    <property type="protein sequence ID" value="GAA2719739.1"/>
    <property type="molecule type" value="Genomic_DNA"/>
</dbReference>
<dbReference type="InterPro" id="IPR036852">
    <property type="entry name" value="Peptidase_S8/S53_dom_sf"/>
</dbReference>
<dbReference type="PANTHER" id="PTHR14218:SF15">
    <property type="entry name" value="TRIPEPTIDYL-PEPTIDASE 1"/>
    <property type="match status" value="1"/>
</dbReference>
<dbReference type="CDD" id="cd04056">
    <property type="entry name" value="Peptidases_S53"/>
    <property type="match status" value="1"/>
</dbReference>
<evidence type="ECO:0000256" key="3">
    <source>
        <dbReference type="ARBA" id="ARBA00022723"/>
    </source>
</evidence>
<dbReference type="InterPro" id="IPR015366">
    <property type="entry name" value="S53_propep"/>
</dbReference>
<keyword evidence="3" id="KW-0479">Metal-binding</keyword>
<gene>
    <name evidence="9" type="ORF">GCM10010315_38440</name>
    <name evidence="10" type="ORF">GCM10010315_39780</name>
</gene>
<sequence length="518" mass="53522">MVGLPDSARAPIADARALGPVDDSEQIEVTLTLRRRADVPAGLVQGPETVSRDELAERYGADPADVDLVRRTAEQHGLETVDAPHPRQVKLKGPLARIREVVDPGAMERVESPDPATGGRTEHRQREGELRILPEWENVVVGVQGLDDRPQVRPHFRRMRAAAPTSYAPSDLARVYDFPQGTDGTGRTLALLEFGGGAEQHDLDAYFSGLGISPAPAVVPAGIGGAGNAPDGNPDGPDGEVMLDIEVAGALAPGARQVVYFAPNSAQGFVDALATAVAADPTPAAVSISWGAAESNWTAQSRNLFDEALVDAAALGVSVFAASGDDASTDGAADGRPHTDFPASSPHVVACGGTRLDADPVHGTVRSETVWHTDGQGTGGGVSHAFRLPTWQSQAGVPTVPGHPAGRGVPDVSAVADPETGYEVLVDGQPQVVGGTSAVAPLWAALACRLSEALGRPLGLLQPLLYPGAIPGHTAPGFRDITQGDNGHFTAANGWDACTGLGSPNGAELLDRLRSVPA</sequence>
<feature type="domain" description="Peptidase S53" evidence="8">
    <location>
        <begin position="166"/>
        <end position="516"/>
    </location>
</feature>
<dbReference type="InterPro" id="IPR050819">
    <property type="entry name" value="Tripeptidyl-peptidase_I"/>
</dbReference>
<comment type="cofactor">
    <cofactor evidence="1">
        <name>Ca(2+)</name>
        <dbReference type="ChEBI" id="CHEBI:29108"/>
    </cofactor>
</comment>
<keyword evidence="6" id="KW-0106">Calcium</keyword>
<dbReference type="InterPro" id="IPR030400">
    <property type="entry name" value="Sedolisin_dom"/>
</dbReference>
<evidence type="ECO:0000256" key="6">
    <source>
        <dbReference type="ARBA" id="ARBA00022837"/>
    </source>
</evidence>
<evidence type="ECO:0000256" key="5">
    <source>
        <dbReference type="ARBA" id="ARBA00022825"/>
    </source>
</evidence>
<dbReference type="SUPFAM" id="SSF52743">
    <property type="entry name" value="Subtilisin-like"/>
    <property type="match status" value="1"/>
</dbReference>
<proteinExistence type="predicted"/>
<evidence type="ECO:0000313" key="10">
    <source>
        <dbReference type="EMBL" id="GAA2720118.1"/>
    </source>
</evidence>
<dbReference type="SUPFAM" id="SSF54897">
    <property type="entry name" value="Protease propeptides/inhibitors"/>
    <property type="match status" value="1"/>
</dbReference>
<dbReference type="SMART" id="SM00944">
    <property type="entry name" value="Pro-kuma_activ"/>
    <property type="match status" value="1"/>
</dbReference>
<evidence type="ECO:0000313" key="9">
    <source>
        <dbReference type="EMBL" id="GAA2719739.1"/>
    </source>
</evidence>
<accession>A0ABP6GAD9</accession>
<dbReference type="PANTHER" id="PTHR14218">
    <property type="entry name" value="PROTEASE S8 TRIPEPTIDYL PEPTIDASE I CLN2"/>
    <property type="match status" value="1"/>
</dbReference>
<reference evidence="9 11" key="2">
    <citation type="journal article" date="2019" name="Int. J. Syst. Evol. Microbiol.">
        <title>The Global Catalogue of Microorganisms (GCM) 10K type strain sequencing project: providing services to taxonomists for standard genome sequencing and annotation.</title>
        <authorList>
            <consortium name="The Broad Institute Genomics Platform"/>
            <consortium name="The Broad Institute Genome Sequencing Center for Infectious Disease"/>
            <person name="Wu L."/>
            <person name="Ma J."/>
        </authorList>
    </citation>
    <scope>NUCLEOTIDE SEQUENCE [LARGE SCALE GENOMIC DNA]</scope>
    <source>
        <strain evidence="9 11">JCM 4542</strain>
    </source>
</reference>
<comment type="caution">
    <text evidence="10">The sequence shown here is derived from an EMBL/GenBank/DDBJ whole genome shotgun (WGS) entry which is preliminary data.</text>
</comment>
<keyword evidence="2" id="KW-0645">Protease</keyword>
<reference evidence="10" key="1">
    <citation type="journal article" date="2014" name="Int. J. Syst. Evol. Microbiol.">
        <title>Complete genome of a new Firmicutes species belonging to the dominant human colonic microbiota ('Ruminococcus bicirculans') reveals two chromosomes and a selective capacity to utilize plant glucans.</title>
        <authorList>
            <consortium name="NISC Comparative Sequencing Program"/>
            <person name="Wegmann U."/>
            <person name="Louis P."/>
            <person name="Goesmann A."/>
            <person name="Henrissat B."/>
            <person name="Duncan S.H."/>
            <person name="Flint H.J."/>
        </authorList>
    </citation>
    <scope>NUCLEOTIDE SEQUENCE</scope>
    <source>
        <strain evidence="10">JCM 4542</strain>
    </source>
</reference>
<evidence type="ECO:0000256" key="7">
    <source>
        <dbReference type="ARBA" id="ARBA00023145"/>
    </source>
</evidence>
<keyword evidence="7" id="KW-0865">Zymogen</keyword>
<evidence type="ECO:0000256" key="1">
    <source>
        <dbReference type="ARBA" id="ARBA00001913"/>
    </source>
</evidence>
<keyword evidence="5" id="KW-0720">Serine protease</keyword>
<protein>
    <submittedName>
        <fullName evidence="10">S53 family peptidase</fullName>
    </submittedName>
</protein>
<keyword evidence="4" id="KW-0378">Hydrolase</keyword>
<evidence type="ECO:0000259" key="8">
    <source>
        <dbReference type="PROSITE" id="PS51695"/>
    </source>
</evidence>
<name>A0ABP6GAD9_9ACTN</name>
<keyword evidence="11" id="KW-1185">Reference proteome</keyword>
<dbReference type="Gene3D" id="3.40.50.200">
    <property type="entry name" value="Peptidase S8/S53 domain"/>
    <property type="match status" value="1"/>
</dbReference>
<dbReference type="EMBL" id="BAAASL010000014">
    <property type="protein sequence ID" value="GAA2720118.1"/>
    <property type="molecule type" value="Genomic_DNA"/>
</dbReference>
<dbReference type="Proteomes" id="UP001500886">
    <property type="component" value="Unassembled WGS sequence"/>
</dbReference>